<dbReference type="GO" id="GO:0007127">
    <property type="term" value="P:meiosis I"/>
    <property type="evidence" value="ECO:0007669"/>
    <property type="project" value="TreeGrafter"/>
</dbReference>
<organism evidence="2 3">
    <name type="scientific">Oreochromis aureus</name>
    <name type="common">Israeli tilapia</name>
    <name type="synonym">Chromis aureus</name>
    <dbReference type="NCBI Taxonomy" id="47969"/>
    <lineage>
        <taxon>Eukaryota</taxon>
        <taxon>Metazoa</taxon>
        <taxon>Chordata</taxon>
        <taxon>Craniata</taxon>
        <taxon>Vertebrata</taxon>
        <taxon>Euteleostomi</taxon>
        <taxon>Actinopterygii</taxon>
        <taxon>Neopterygii</taxon>
        <taxon>Teleostei</taxon>
        <taxon>Neoteleostei</taxon>
        <taxon>Acanthomorphata</taxon>
        <taxon>Ovalentaria</taxon>
        <taxon>Cichlomorphae</taxon>
        <taxon>Cichliformes</taxon>
        <taxon>Cichlidae</taxon>
        <taxon>African cichlids</taxon>
        <taxon>Pseudocrenilabrinae</taxon>
        <taxon>Oreochromini</taxon>
        <taxon>Oreochromis</taxon>
    </lineage>
</organism>
<keyword evidence="3" id="KW-1185">Reference proteome</keyword>
<gene>
    <name evidence="2" type="primary">MEI1</name>
</gene>
<dbReference type="PANTHER" id="PTHR12044">
    <property type="entry name" value="BCL2 INTERACTING MEDIATOR OF CELL DEATH"/>
    <property type="match status" value="1"/>
</dbReference>
<feature type="compositionally biased region" description="Basic and acidic residues" evidence="1">
    <location>
        <begin position="826"/>
        <end position="845"/>
    </location>
</feature>
<name>A0AAZ1XI48_OREAU</name>
<dbReference type="InterPro" id="IPR016024">
    <property type="entry name" value="ARM-type_fold"/>
</dbReference>
<dbReference type="SUPFAM" id="SSF48371">
    <property type="entry name" value="ARM repeat"/>
    <property type="match status" value="1"/>
</dbReference>
<dbReference type="PANTHER" id="PTHR12044:SF14">
    <property type="entry name" value="MEIOTIC DOUBLE-STRANDED BREAK FORMATION PROTEIN 1"/>
    <property type="match status" value="1"/>
</dbReference>
<accession>A0AAZ1XI48</accession>
<sequence>MTSRDIVCNKIHFRHDPKWSRRLGPVEGGGLLLCVACLIEMIDDEDIASVRKSSALSSVSGVLKCSPGALRELLQQDHRVCLHFTAKLLGMLQTAEDPVTLEKVDQVLVQLLLELQSELSFRFVLDEIHKQLSEQLSVKHFLPTFSFLGNLIKAAPTVSQSLVTHYVPLLDRLCSALLFPDEALKGAVVYVWLQLLGAPGGSAAQSLPSAVRDRVCNVLLKTLANASSPQLLRNCVGLLSQLVHLADAVSVLMNSLSCQVMCDENEDILANNSQSLSQNQDQQPPDHCLLPLILKKLLLSGDENLQVTSAKCIASVLVHSPSQYSAPFINADIPEFLFDRLACSSNEVLLWSAYSCLLLLTEEPLFFSQCHSVYGMESLVRSLKESLQLTNLEVPKQGLLLLREILERQPATVRLFPSAPGFVAVSEVLVVGVSSTCLLVATQAASVTSALFRLDHQSRPVQYEAMIKLIEAITNRFVSLTLPSPAHLRSSGRMKRSDPSSQALRSEGFLLQALVCFQSACRLAEECASDPVLKENMFTAPYKHSGAQDSLESLCQCLLRCCDAVWIPTVIRMCERAPSAPILQNFYSILSSQFTLLPSLMAAFANKLASSGFYKLAVEHKGLLCAGNRNPNLNASCCGFLQKLSMCLLSQSDLPSGSHQHDLKEVENLLLHNLPSLCYRLSEWPSVLCEYQGPQAPKYCLVIMLRLALQQGDRLLPDQIVFSNVVWLLRSVQEQGCVLPHSVLRSALYLLAVTQDKSPSLDGASLNCISKALSSCQSFSSLYFHHPALIHFMCRYPELAEKFAALVLELWLTKEQDTNTGPTRADTQEEKESRADERSDQKTDTETMELLSVMEKYPAVILTLLDMVCTREAPLAERVLGVLEVLLGGQRDYNINLCTNLRPALLQALQRVSVVNTDHGFEEEYSAQAVSMLLSNSGLMDQLQTVFSSSSFSAPSLSPSACPPLALLCCCHLLLSSLITLQRVHSTQVHKSITWSLDTAVQRLLTQKRNTDSLLLISYLRLLQALLDTDLASEVVCLTSGPGLVGLRPLGIEDGALYPLGSRGAQCLSIALSGLLLQKHELLLRASVNCLSSLLGFLQRKSPATAKHVVCQPWSRFLLHSLLSSGKSCLLHPAILRFIILLLQDSGTPVLREPDLLQVMEAVERRGVKELSKEAEQALRLLLTQIQSRDLLPREEHKQKVKNMIEELGEPDQSCRRSQSHNVLHVGDVPLCLSDFVL</sequence>
<feature type="region of interest" description="Disordered" evidence="1">
    <location>
        <begin position="817"/>
        <end position="845"/>
    </location>
</feature>
<dbReference type="Proteomes" id="UP000472276">
    <property type="component" value="Unassembled WGS sequence"/>
</dbReference>
<dbReference type="AlphaFoldDB" id="A0AAZ1XI48"/>
<proteinExistence type="predicted"/>
<protein>
    <recommendedName>
        <fullName evidence="4">Meiotic double-stranded break formation protein 1</fullName>
    </recommendedName>
</protein>
<evidence type="ECO:0008006" key="4">
    <source>
        <dbReference type="Google" id="ProtNLM"/>
    </source>
</evidence>
<reference evidence="2" key="3">
    <citation type="submission" date="2025-09" db="UniProtKB">
        <authorList>
            <consortium name="Ensembl"/>
        </authorList>
    </citation>
    <scope>IDENTIFICATION</scope>
</reference>
<evidence type="ECO:0000313" key="2">
    <source>
        <dbReference type="Ensembl" id="ENSOABP00000067282.1"/>
    </source>
</evidence>
<reference evidence="2" key="2">
    <citation type="submission" date="2025-08" db="UniProtKB">
        <authorList>
            <consortium name="Ensembl"/>
        </authorList>
    </citation>
    <scope>IDENTIFICATION</scope>
</reference>
<reference evidence="3" key="1">
    <citation type="submission" date="2020-03" db="EMBL/GenBank/DDBJ databases">
        <title>Evolution of repeat sequences and sex chromosomes of tilapia species revealed by chromosome-level genomes.</title>
        <authorList>
            <person name="Xu L."/>
            <person name="Tao W."/>
            <person name="Wang D."/>
            <person name="Zhou Q."/>
        </authorList>
    </citation>
    <scope>NUCLEOTIDE SEQUENCE [LARGE SCALE GENOMIC DNA]</scope>
    <source>
        <strain evidence="3">Israel</strain>
    </source>
</reference>
<dbReference type="InterPro" id="IPR052133">
    <property type="entry name" value="Immune_Signaling-Apoptosis_Reg"/>
</dbReference>
<dbReference type="Ensembl" id="ENSOABT00000081324.1">
    <property type="protein sequence ID" value="ENSOABP00000067282.1"/>
    <property type="gene ID" value="ENSOABG00000039730.1"/>
</dbReference>
<evidence type="ECO:0000313" key="3">
    <source>
        <dbReference type="Proteomes" id="UP000472276"/>
    </source>
</evidence>
<evidence type="ECO:0000256" key="1">
    <source>
        <dbReference type="SAM" id="MobiDB-lite"/>
    </source>
</evidence>